<dbReference type="SUPFAM" id="SSF50978">
    <property type="entry name" value="WD40 repeat-like"/>
    <property type="match status" value="1"/>
</dbReference>
<comment type="similarity">
    <text evidence="6">Belongs to the WD repeat TRM82 family.</text>
</comment>
<feature type="compositionally biased region" description="Basic and acidic residues" evidence="8">
    <location>
        <begin position="582"/>
        <end position="591"/>
    </location>
</feature>
<feature type="compositionally biased region" description="Low complexity" evidence="8">
    <location>
        <begin position="504"/>
        <end position="515"/>
    </location>
</feature>
<keyword evidence="2 6" id="KW-0853">WD repeat</keyword>
<dbReference type="Pfam" id="PF00400">
    <property type="entry name" value="WD40"/>
    <property type="match status" value="2"/>
</dbReference>
<evidence type="ECO:0000256" key="7">
    <source>
        <dbReference type="PROSITE-ProRule" id="PRU00221"/>
    </source>
</evidence>
<feature type="region of interest" description="Disordered" evidence="8">
    <location>
        <begin position="131"/>
        <end position="155"/>
    </location>
</feature>
<keyword evidence="3 6" id="KW-0819">tRNA processing</keyword>
<comment type="caution">
    <text evidence="9">The sequence shown here is derived from an EMBL/GenBank/DDBJ whole genome shotgun (WGS) entry which is preliminary data.</text>
</comment>
<dbReference type="PANTHER" id="PTHR16288:SF0">
    <property type="entry name" value="TRNA (GUANINE-N(7)-)-METHYLTRANSFERASE NON-CATALYTIC SUBUNIT WDR4"/>
    <property type="match status" value="1"/>
</dbReference>
<gene>
    <name evidence="9" type="ORF">CPB83DRAFT_859684</name>
</gene>
<dbReference type="SMART" id="SM00320">
    <property type="entry name" value="WD40"/>
    <property type="match status" value="3"/>
</dbReference>
<dbReference type="PANTHER" id="PTHR16288">
    <property type="entry name" value="WD40 REPEAT PROTEIN 4"/>
    <property type="match status" value="1"/>
</dbReference>
<evidence type="ECO:0000256" key="2">
    <source>
        <dbReference type="ARBA" id="ARBA00022574"/>
    </source>
</evidence>
<feature type="compositionally biased region" description="Basic and acidic residues" evidence="8">
    <location>
        <begin position="601"/>
        <end position="610"/>
    </location>
</feature>
<feature type="region of interest" description="Disordered" evidence="8">
    <location>
        <begin position="267"/>
        <end position="320"/>
    </location>
</feature>
<dbReference type="InterPro" id="IPR036322">
    <property type="entry name" value="WD40_repeat_dom_sf"/>
</dbReference>
<feature type="compositionally biased region" description="Basic residues" evidence="8">
    <location>
        <begin position="294"/>
        <end position="307"/>
    </location>
</feature>
<dbReference type="GO" id="GO:0106004">
    <property type="term" value="P:tRNA (guanine-N7)-methylation"/>
    <property type="evidence" value="ECO:0007669"/>
    <property type="project" value="UniProtKB-UniRule"/>
</dbReference>
<feature type="repeat" description="WD" evidence="7">
    <location>
        <begin position="203"/>
        <end position="245"/>
    </location>
</feature>
<sequence>MSVNTYPHSNLFLGPTRTIDITGSHIHVIDNTSGELIFSTTTFNGPEQEAVLKSGLIRCAAIDRSFQYLLTAGEDKLLKLWQIESLKLLNQRDLPKRPTALAFSADSQTLVVSDKFGDVFSYPFAYDPPLPSEAESKDKGKEKERETISSHENPSGGTLILGHTSPVNGFLLTNDEKFIITADRDEHIRVSRFPKGYIIEMFCLGHLKFVSSIHIPASAPSLLISGGGDPVLKVWDWMSGKCKHELRIWETVDQFLVVKGVKRQRGWWDGEDGEGGGEDAEDLDTAANGGGKGGRAKRGRRGRNKKKGKDDNEEGDDITNASQPIIHEKVLVISHIGSIKSGPDDWVVFSAVGSTAIFAFPLKLDVASSQIRHFDFGRPVLGFTVVEDDNVMVSLDVHWVSSEHIPQENEKKPSESVRVIKLFSGEFLEEFEYQTALVATINSKALVEASPADLKKLELYADLTSMPKFSIEPETSSSSASTLIPTSAAFASDPSGPLAPGTDSPAPSSIPIGAPELSTNTVAKANKGKRRPQGVVEGEPTKRETARMRAKEAVMRKAKEQAEANLKGKIMEEDVQGEVEEPIAKKLRSEDGTPDEDEISKEDVLMTDAR</sequence>
<keyword evidence="5 6" id="KW-0539">Nucleus</keyword>
<dbReference type="OrthoDB" id="339900at2759"/>
<comment type="subcellular location">
    <subcellularLocation>
        <location evidence="1 6">Nucleus</location>
    </subcellularLocation>
</comment>
<dbReference type="GO" id="GO:0005829">
    <property type="term" value="C:cytosol"/>
    <property type="evidence" value="ECO:0007669"/>
    <property type="project" value="TreeGrafter"/>
</dbReference>
<comment type="function">
    <text evidence="6">Required for the formation of N(7)-methylguanine at position 46 (m7G46) in tRNA. In the complex, it is required to stabilize and induce conformational changes of the catalytic subunit.</text>
</comment>
<dbReference type="HAMAP" id="MF_03056">
    <property type="entry name" value="TRM82"/>
    <property type="match status" value="1"/>
</dbReference>
<feature type="compositionally biased region" description="Basic and acidic residues" evidence="8">
    <location>
        <begin position="134"/>
        <end position="149"/>
    </location>
</feature>
<evidence type="ECO:0000313" key="9">
    <source>
        <dbReference type="EMBL" id="KAF9525349.1"/>
    </source>
</evidence>
<feature type="compositionally biased region" description="Basic and acidic residues" evidence="8">
    <location>
        <begin position="539"/>
        <end position="562"/>
    </location>
</feature>
<dbReference type="InterPro" id="IPR001680">
    <property type="entry name" value="WD40_rpt"/>
</dbReference>
<evidence type="ECO:0000256" key="5">
    <source>
        <dbReference type="ARBA" id="ARBA00023242"/>
    </source>
</evidence>
<comment type="pathway">
    <text evidence="6">tRNA modification; N(7)-methylguanine-tRNA biosynthesis.</text>
</comment>
<dbReference type="PROSITE" id="PS50082">
    <property type="entry name" value="WD_REPEATS_2"/>
    <property type="match status" value="1"/>
</dbReference>
<dbReference type="EMBL" id="MU157885">
    <property type="protein sequence ID" value="KAF9525349.1"/>
    <property type="molecule type" value="Genomic_DNA"/>
</dbReference>
<evidence type="ECO:0000256" key="8">
    <source>
        <dbReference type="SAM" id="MobiDB-lite"/>
    </source>
</evidence>
<name>A0A9P6JM67_9AGAR</name>
<reference evidence="9" key="1">
    <citation type="submission" date="2020-11" db="EMBL/GenBank/DDBJ databases">
        <authorList>
            <consortium name="DOE Joint Genome Institute"/>
            <person name="Ahrendt S."/>
            <person name="Riley R."/>
            <person name="Andreopoulos W."/>
            <person name="Labutti K."/>
            <person name="Pangilinan J."/>
            <person name="Ruiz-Duenas F.J."/>
            <person name="Barrasa J.M."/>
            <person name="Sanchez-Garcia M."/>
            <person name="Camarero S."/>
            <person name="Miyauchi S."/>
            <person name="Serrano A."/>
            <person name="Linde D."/>
            <person name="Babiker R."/>
            <person name="Drula E."/>
            <person name="Ayuso-Fernandez I."/>
            <person name="Pacheco R."/>
            <person name="Padilla G."/>
            <person name="Ferreira P."/>
            <person name="Barriuso J."/>
            <person name="Kellner H."/>
            <person name="Castanera R."/>
            <person name="Alfaro M."/>
            <person name="Ramirez L."/>
            <person name="Pisabarro A.G."/>
            <person name="Kuo A."/>
            <person name="Tritt A."/>
            <person name="Lipzen A."/>
            <person name="He G."/>
            <person name="Yan M."/>
            <person name="Ng V."/>
            <person name="Cullen D."/>
            <person name="Martin F."/>
            <person name="Rosso M.-N."/>
            <person name="Henrissat B."/>
            <person name="Hibbett D."/>
            <person name="Martinez A.T."/>
            <person name="Grigoriev I.V."/>
        </authorList>
    </citation>
    <scope>NUCLEOTIDE SEQUENCE</scope>
    <source>
        <strain evidence="9">CBS 506.95</strain>
    </source>
</reference>
<evidence type="ECO:0000256" key="1">
    <source>
        <dbReference type="ARBA" id="ARBA00004123"/>
    </source>
</evidence>
<dbReference type="AlphaFoldDB" id="A0A9P6JM67"/>
<accession>A0A9P6JM67</accession>
<evidence type="ECO:0000256" key="4">
    <source>
        <dbReference type="ARBA" id="ARBA00022737"/>
    </source>
</evidence>
<feature type="region of interest" description="Disordered" evidence="8">
    <location>
        <begin position="487"/>
        <end position="610"/>
    </location>
</feature>
<evidence type="ECO:0000313" key="10">
    <source>
        <dbReference type="Proteomes" id="UP000807306"/>
    </source>
</evidence>
<protein>
    <submittedName>
        <fullName evidence="9">WD40-repeat-containing domain protein</fullName>
    </submittedName>
</protein>
<dbReference type="GO" id="GO:0043527">
    <property type="term" value="C:tRNA methyltransferase complex"/>
    <property type="evidence" value="ECO:0007669"/>
    <property type="project" value="TreeGrafter"/>
</dbReference>
<keyword evidence="4 6" id="KW-0677">Repeat</keyword>
<dbReference type="InterPro" id="IPR028884">
    <property type="entry name" value="Trm82"/>
</dbReference>
<feature type="compositionally biased region" description="Acidic residues" evidence="8">
    <location>
        <begin position="269"/>
        <end position="284"/>
    </location>
</feature>
<dbReference type="Proteomes" id="UP000807306">
    <property type="component" value="Unassembled WGS sequence"/>
</dbReference>
<evidence type="ECO:0000256" key="6">
    <source>
        <dbReference type="HAMAP-Rule" id="MF_03056"/>
    </source>
</evidence>
<dbReference type="GO" id="GO:0005634">
    <property type="term" value="C:nucleus"/>
    <property type="evidence" value="ECO:0007669"/>
    <property type="project" value="UniProtKB-SubCell"/>
</dbReference>
<dbReference type="InterPro" id="IPR015943">
    <property type="entry name" value="WD40/YVTN_repeat-like_dom_sf"/>
</dbReference>
<keyword evidence="10" id="KW-1185">Reference proteome</keyword>
<organism evidence="9 10">
    <name type="scientific">Crepidotus variabilis</name>
    <dbReference type="NCBI Taxonomy" id="179855"/>
    <lineage>
        <taxon>Eukaryota</taxon>
        <taxon>Fungi</taxon>
        <taxon>Dikarya</taxon>
        <taxon>Basidiomycota</taxon>
        <taxon>Agaricomycotina</taxon>
        <taxon>Agaricomycetes</taxon>
        <taxon>Agaricomycetidae</taxon>
        <taxon>Agaricales</taxon>
        <taxon>Agaricineae</taxon>
        <taxon>Crepidotaceae</taxon>
        <taxon>Crepidotus</taxon>
    </lineage>
</organism>
<dbReference type="Gene3D" id="2.130.10.10">
    <property type="entry name" value="YVTN repeat-like/Quinoprotein amine dehydrogenase"/>
    <property type="match status" value="2"/>
</dbReference>
<proteinExistence type="inferred from homology"/>
<evidence type="ECO:0000256" key="3">
    <source>
        <dbReference type="ARBA" id="ARBA00022694"/>
    </source>
</evidence>